<evidence type="ECO:0000256" key="3">
    <source>
        <dbReference type="ARBA" id="ARBA00022692"/>
    </source>
</evidence>
<evidence type="ECO:0000313" key="9">
    <source>
        <dbReference type="Proteomes" id="UP000278983"/>
    </source>
</evidence>
<accession>A0A3S0P752</accession>
<dbReference type="GO" id="GO:0022857">
    <property type="term" value="F:transmembrane transporter activity"/>
    <property type="evidence" value="ECO:0007669"/>
    <property type="project" value="InterPro"/>
</dbReference>
<feature type="transmembrane region" description="Helical" evidence="7">
    <location>
        <begin position="51"/>
        <end position="74"/>
    </location>
</feature>
<comment type="caution">
    <text evidence="8">The sequence shown here is derived from an EMBL/GenBank/DDBJ whole genome shotgun (WGS) entry which is preliminary data.</text>
</comment>
<name>A0A3S0P752_9BACT</name>
<comment type="subcellular location">
    <subcellularLocation>
        <location evidence="1">Membrane</location>
        <topology evidence="1">Multi-pass membrane protein</topology>
    </subcellularLocation>
</comment>
<dbReference type="EMBL" id="RYYU01000001">
    <property type="protein sequence ID" value="RUL58503.1"/>
    <property type="molecule type" value="Genomic_DNA"/>
</dbReference>
<organism evidence="8 9">
    <name type="scientific">Prevotella koreensis</name>
    <dbReference type="NCBI Taxonomy" id="2490854"/>
    <lineage>
        <taxon>Bacteria</taxon>
        <taxon>Pseudomonadati</taxon>
        <taxon>Bacteroidota</taxon>
        <taxon>Bacteroidia</taxon>
        <taxon>Bacteroidales</taxon>
        <taxon>Prevotellaceae</taxon>
        <taxon>Prevotella</taxon>
    </lineage>
</organism>
<dbReference type="Gene3D" id="1.20.1250.20">
    <property type="entry name" value="MFS general substrate transporter like domains"/>
    <property type="match status" value="2"/>
</dbReference>
<dbReference type="InterPro" id="IPR036259">
    <property type="entry name" value="MFS_trans_sf"/>
</dbReference>
<dbReference type="AlphaFoldDB" id="A0A3S0P752"/>
<dbReference type="Pfam" id="PF07690">
    <property type="entry name" value="MFS_1"/>
    <property type="match status" value="1"/>
</dbReference>
<dbReference type="PANTHER" id="PTHR12778:SF10">
    <property type="entry name" value="MAJOR FACILITATOR SUPERFAMILY DOMAIN-CONTAINING PROTEIN 3"/>
    <property type="match status" value="1"/>
</dbReference>
<feature type="transmembrane region" description="Helical" evidence="7">
    <location>
        <begin position="311"/>
        <end position="333"/>
    </location>
</feature>
<feature type="transmembrane region" description="Helical" evidence="7">
    <location>
        <begin position="366"/>
        <end position="392"/>
    </location>
</feature>
<feature type="transmembrane region" description="Helical" evidence="7">
    <location>
        <begin position="404"/>
        <end position="425"/>
    </location>
</feature>
<dbReference type="SUPFAM" id="SSF103473">
    <property type="entry name" value="MFS general substrate transporter"/>
    <property type="match status" value="1"/>
</dbReference>
<evidence type="ECO:0000256" key="1">
    <source>
        <dbReference type="ARBA" id="ARBA00004141"/>
    </source>
</evidence>
<dbReference type="RefSeq" id="WP_126677600.1">
    <property type="nucleotide sequence ID" value="NZ_RYYU01000001.1"/>
</dbReference>
<dbReference type="Proteomes" id="UP000278983">
    <property type="component" value="Unassembled WGS sequence"/>
</dbReference>
<proteinExistence type="predicted"/>
<feature type="transmembrane region" description="Helical" evidence="7">
    <location>
        <begin position="340"/>
        <end position="360"/>
    </location>
</feature>
<keyword evidence="2" id="KW-0813">Transport</keyword>
<feature type="transmembrane region" description="Helical" evidence="7">
    <location>
        <begin position="80"/>
        <end position="97"/>
    </location>
</feature>
<feature type="transmembrane region" description="Helical" evidence="7">
    <location>
        <begin position="182"/>
        <end position="202"/>
    </location>
</feature>
<dbReference type="GO" id="GO:0016020">
    <property type="term" value="C:membrane"/>
    <property type="evidence" value="ECO:0007669"/>
    <property type="project" value="UniProtKB-SubCell"/>
</dbReference>
<evidence type="ECO:0000256" key="6">
    <source>
        <dbReference type="SAM" id="MobiDB-lite"/>
    </source>
</evidence>
<keyword evidence="3 7" id="KW-0812">Transmembrane</keyword>
<protein>
    <submittedName>
        <fullName evidence="8">MFS transporter</fullName>
    </submittedName>
</protein>
<dbReference type="InterPro" id="IPR011701">
    <property type="entry name" value="MFS"/>
</dbReference>
<dbReference type="PANTHER" id="PTHR12778">
    <property type="entry name" value="SOLUTE CARRIER FAMILY 33 ACETYL-COA TRANSPORTER -RELATED"/>
    <property type="match status" value="1"/>
</dbReference>
<keyword evidence="9" id="KW-1185">Reference proteome</keyword>
<evidence type="ECO:0000313" key="8">
    <source>
        <dbReference type="EMBL" id="RUL58503.1"/>
    </source>
</evidence>
<feature type="region of interest" description="Disordered" evidence="6">
    <location>
        <begin position="1"/>
        <end position="22"/>
    </location>
</feature>
<feature type="transmembrane region" description="Helical" evidence="7">
    <location>
        <begin position="109"/>
        <end position="134"/>
    </location>
</feature>
<gene>
    <name evidence="8" type="ORF">EHV08_01115</name>
</gene>
<evidence type="ECO:0000256" key="4">
    <source>
        <dbReference type="ARBA" id="ARBA00022989"/>
    </source>
</evidence>
<feature type="transmembrane region" description="Helical" evidence="7">
    <location>
        <begin position="431"/>
        <end position="452"/>
    </location>
</feature>
<feature type="transmembrane region" description="Helical" evidence="7">
    <location>
        <begin position="208"/>
        <end position="227"/>
    </location>
</feature>
<dbReference type="InterPro" id="IPR004752">
    <property type="entry name" value="AmpG_permease/AT-1"/>
</dbReference>
<evidence type="ECO:0000256" key="2">
    <source>
        <dbReference type="ARBA" id="ARBA00022448"/>
    </source>
</evidence>
<keyword evidence="4 7" id="KW-1133">Transmembrane helix</keyword>
<dbReference type="OrthoDB" id="9787815at2"/>
<feature type="compositionally biased region" description="Polar residues" evidence="6">
    <location>
        <begin position="12"/>
        <end position="22"/>
    </location>
</feature>
<sequence length="462" mass="52064">MKNNKRTGKTPEVNNSRSSLNAQRSSLNVQHSTLNTQHSTHRSPWAWVPTLYIAEGLPNVIVMSVAVVMYMQLGMSDSEIGLYTSWLGLPWVIKPFWSPFVDLYKTKRWWVITMQILLGSSLAGVAFTLNASFWFQGTMFFFFLMAFSSATHDIAADGYYMLELDDHDQAWYVGIRNTFYRLAVIFGKGVLVPVAGVLQLSFRDQKAFAWSLIFYGLAGLFIAFWLYHNFIMPRPAEDKPGKTSPREVFEGIMKMFVTFFNKLPPRQVVFAMLFFLLYRLPEAMLAKMTETFLLRPNSEGGLGLTPVDYGLANGTVGLIGLILGGIIGGMLAGRDGLKKWFWPMVCAITLPDIVYVWMSYAMPSNLIVVSSCLFVEQFGYGLGFTALTLYMLYYCKGEFKTSHYAICTGITYLGLMLPGMVSGYIKDAVGYNTFFIIIMGLCLITFVVSAFVKIDPEFGKKR</sequence>
<reference evidence="8 9" key="1">
    <citation type="submission" date="2018-12" db="EMBL/GenBank/DDBJ databases">
        <title>Genome sequencing of Prevotella sp. KCOM 3155 (= JS262).</title>
        <authorList>
            <person name="Kook J.-K."/>
            <person name="Park S.-N."/>
            <person name="Lim Y.K."/>
        </authorList>
    </citation>
    <scope>NUCLEOTIDE SEQUENCE [LARGE SCALE GENOMIC DNA]</scope>
    <source>
        <strain evidence="8 9">KCOM 3155</strain>
    </source>
</reference>
<evidence type="ECO:0000256" key="7">
    <source>
        <dbReference type="SAM" id="Phobius"/>
    </source>
</evidence>
<keyword evidence="5 7" id="KW-0472">Membrane</keyword>
<evidence type="ECO:0000256" key="5">
    <source>
        <dbReference type="ARBA" id="ARBA00023136"/>
    </source>
</evidence>